<dbReference type="RefSeq" id="WP_268248205.1">
    <property type="nucleotide sequence ID" value="NZ_JACHMQ010000001.1"/>
</dbReference>
<protein>
    <submittedName>
        <fullName evidence="2">Uncharacterized protein</fullName>
    </submittedName>
</protein>
<feature type="region of interest" description="Disordered" evidence="1">
    <location>
        <begin position="17"/>
        <end position="44"/>
    </location>
</feature>
<evidence type="ECO:0000256" key="1">
    <source>
        <dbReference type="SAM" id="MobiDB-lite"/>
    </source>
</evidence>
<accession>A0A7X0G3T8</accession>
<evidence type="ECO:0000313" key="2">
    <source>
        <dbReference type="EMBL" id="MBB6398934.1"/>
    </source>
</evidence>
<comment type="caution">
    <text evidence="2">The sequence shown here is derived from an EMBL/GenBank/DDBJ whole genome shotgun (WGS) entry which is preliminary data.</text>
</comment>
<evidence type="ECO:0000313" key="3">
    <source>
        <dbReference type="Proteomes" id="UP000546324"/>
    </source>
</evidence>
<sequence length="44" mass="4705">MIPKIKIVASLSPSWTGPGTSWTRAATHSTAPDTNWTGFGTSWT</sequence>
<dbReference type="Proteomes" id="UP000546324">
    <property type="component" value="Unassembled WGS sequence"/>
</dbReference>
<dbReference type="AlphaFoldDB" id="A0A7X0G3T8"/>
<organism evidence="2 3">
    <name type="scientific">Actinomadura coerulea</name>
    <dbReference type="NCBI Taxonomy" id="46159"/>
    <lineage>
        <taxon>Bacteria</taxon>
        <taxon>Bacillati</taxon>
        <taxon>Actinomycetota</taxon>
        <taxon>Actinomycetes</taxon>
        <taxon>Streptosporangiales</taxon>
        <taxon>Thermomonosporaceae</taxon>
        <taxon>Actinomadura</taxon>
    </lineage>
</organism>
<reference evidence="2 3" key="1">
    <citation type="submission" date="2020-08" db="EMBL/GenBank/DDBJ databases">
        <title>Sequencing the genomes of 1000 actinobacteria strains.</title>
        <authorList>
            <person name="Klenk H.-P."/>
        </authorList>
    </citation>
    <scope>NUCLEOTIDE SEQUENCE [LARGE SCALE GENOMIC DNA]</scope>
    <source>
        <strain evidence="2 3">DSM 43675</strain>
    </source>
</reference>
<gene>
    <name evidence="2" type="ORF">BKA00_005848</name>
</gene>
<proteinExistence type="predicted"/>
<keyword evidence="3" id="KW-1185">Reference proteome</keyword>
<name>A0A7X0G3T8_9ACTN</name>
<dbReference type="EMBL" id="JACHMQ010000001">
    <property type="protein sequence ID" value="MBB6398934.1"/>
    <property type="molecule type" value="Genomic_DNA"/>
</dbReference>